<accession>A0A1V5MAM4</accession>
<comment type="caution">
    <text evidence="2">The sequence shown here is derived from an EMBL/GenBank/DDBJ whole genome shotgun (WGS) entry which is preliminary data.</text>
</comment>
<dbReference type="EMBL" id="MWAK01000274">
    <property type="protein sequence ID" value="OPZ90294.1"/>
    <property type="molecule type" value="Genomic_DNA"/>
</dbReference>
<gene>
    <name evidence="2" type="ORF">BWY73_01346</name>
</gene>
<dbReference type="InterPro" id="IPR049886">
    <property type="entry name" value="CFI_box_CTERM_dom"/>
</dbReference>
<dbReference type="AlphaFoldDB" id="A0A1V5MAM4"/>
<sequence>MKYATDLTGSWTLSNLGSGGYVTSITVDGNDKVHIVHFRAGNQLTYTTNASGSWVSTVIGVNGGYFASVKTDSANKVHVSYYASGAVNYMTNASGAWVNTVIDNAVGIAGNSSLVLDSLGGVHISYCNYNDNDLQYATNASGAWLNSIADQEGNVGYFSSLAIDGQDLLYVTYTDRTNGKVKFAYTLAGEEEEESDNLCFIATAAFGSPLAGQVALLRRFRDHCLLTNRPGAAFVSWYYRKGPLAARYIAPRPLARAAVRLVLYPLIAFSFLALNGWLLPGLILLAAVGAWLFWVQERRRTPAVL</sequence>
<dbReference type="SUPFAM" id="SSF101898">
    <property type="entry name" value="NHL repeat"/>
    <property type="match status" value="1"/>
</dbReference>
<organism evidence="2">
    <name type="scientific">candidate division TA06 bacterium ADurb.Bin417</name>
    <dbReference type="NCBI Taxonomy" id="1852828"/>
    <lineage>
        <taxon>Bacteria</taxon>
        <taxon>Bacteria division TA06</taxon>
    </lineage>
</organism>
<protein>
    <submittedName>
        <fullName evidence="2">Uncharacterized protein</fullName>
    </submittedName>
</protein>
<keyword evidence="1" id="KW-1133">Transmembrane helix</keyword>
<dbReference type="Proteomes" id="UP000485484">
    <property type="component" value="Unassembled WGS sequence"/>
</dbReference>
<name>A0A1V5MAM4_UNCT6</name>
<feature type="transmembrane region" description="Helical" evidence="1">
    <location>
        <begin position="277"/>
        <end position="295"/>
    </location>
</feature>
<keyword evidence="1" id="KW-0472">Membrane</keyword>
<keyword evidence="1" id="KW-0812">Transmembrane</keyword>
<dbReference type="NCBIfam" id="NF041770">
    <property type="entry name" value="CFI_box_CTERM"/>
    <property type="match status" value="1"/>
</dbReference>
<dbReference type="Gene3D" id="2.120.10.70">
    <property type="entry name" value="Fucose-specific lectin"/>
    <property type="match status" value="1"/>
</dbReference>
<reference evidence="2" key="1">
    <citation type="submission" date="2017-02" db="EMBL/GenBank/DDBJ databases">
        <title>Delving into the versatile metabolic prowess of the omnipresent phylum Bacteroidetes.</title>
        <authorList>
            <person name="Nobu M.K."/>
            <person name="Mei R."/>
            <person name="Narihiro T."/>
            <person name="Kuroda K."/>
            <person name="Liu W.-T."/>
        </authorList>
    </citation>
    <scope>NUCLEOTIDE SEQUENCE</scope>
    <source>
        <strain evidence="2">ADurb.Bin417</strain>
    </source>
</reference>
<evidence type="ECO:0000313" key="2">
    <source>
        <dbReference type="EMBL" id="OPZ90294.1"/>
    </source>
</evidence>
<evidence type="ECO:0000256" key="1">
    <source>
        <dbReference type="SAM" id="Phobius"/>
    </source>
</evidence>
<proteinExistence type="predicted"/>